<dbReference type="CDD" id="cd03412">
    <property type="entry name" value="CbiK_N"/>
    <property type="match status" value="1"/>
</dbReference>
<dbReference type="SMART" id="SM00382">
    <property type="entry name" value="AAA"/>
    <property type="match status" value="1"/>
</dbReference>
<keyword evidence="3" id="KW-0813">Transport</keyword>
<comment type="function">
    <text evidence="9">Probably part of an ABC transporter complex. Responsible for energy coupling to the transport system.</text>
</comment>
<dbReference type="Pfam" id="PF06180">
    <property type="entry name" value="CbiK"/>
    <property type="match status" value="1"/>
</dbReference>
<dbReference type="PANTHER" id="PTHR43553">
    <property type="entry name" value="HEAVY METAL TRANSPORTER"/>
    <property type="match status" value="1"/>
</dbReference>
<dbReference type="GO" id="GO:0005524">
    <property type="term" value="F:ATP binding"/>
    <property type="evidence" value="ECO:0007669"/>
    <property type="project" value="UniProtKB-KW"/>
</dbReference>
<dbReference type="FunFam" id="3.40.50.300:FF:000224">
    <property type="entry name" value="Energy-coupling factor transporter ATP-binding protein EcfA"/>
    <property type="match status" value="1"/>
</dbReference>
<dbReference type="Pfam" id="PF00005">
    <property type="entry name" value="ABC_tran"/>
    <property type="match status" value="1"/>
</dbReference>
<dbReference type="PROSITE" id="PS50893">
    <property type="entry name" value="ABC_TRANSPORTER_2"/>
    <property type="match status" value="1"/>
</dbReference>
<dbReference type="EMBL" id="DXEX01000011">
    <property type="protein sequence ID" value="HIX58172.1"/>
    <property type="molecule type" value="Genomic_DNA"/>
</dbReference>
<reference evidence="11" key="1">
    <citation type="journal article" date="2021" name="PeerJ">
        <title>Extensive microbial diversity within the chicken gut microbiome revealed by metagenomics and culture.</title>
        <authorList>
            <person name="Gilroy R."/>
            <person name="Ravi A."/>
            <person name="Getino M."/>
            <person name="Pursley I."/>
            <person name="Horton D.L."/>
            <person name="Alikhan N.F."/>
            <person name="Baker D."/>
            <person name="Gharbi K."/>
            <person name="Hall N."/>
            <person name="Watson M."/>
            <person name="Adriaenssens E.M."/>
            <person name="Foster-Nyarko E."/>
            <person name="Jarju S."/>
            <person name="Secka A."/>
            <person name="Antonio M."/>
            <person name="Oren A."/>
            <person name="Chaudhuri R.R."/>
            <person name="La Ragione R."/>
            <person name="Hildebrand F."/>
            <person name="Pallen M.J."/>
        </authorList>
    </citation>
    <scope>NUCLEOTIDE SEQUENCE</scope>
    <source>
        <strain evidence="11">ChiSjej1B19-8411</strain>
    </source>
</reference>
<evidence type="ECO:0000256" key="7">
    <source>
        <dbReference type="ARBA" id="ARBA00022967"/>
    </source>
</evidence>
<name>A0A9D1WHB2_9FIRM</name>
<evidence type="ECO:0000256" key="3">
    <source>
        <dbReference type="ARBA" id="ARBA00022448"/>
    </source>
</evidence>
<evidence type="ECO:0000256" key="9">
    <source>
        <dbReference type="ARBA" id="ARBA00025157"/>
    </source>
</evidence>
<dbReference type="GO" id="GO:0043190">
    <property type="term" value="C:ATP-binding cassette (ABC) transporter complex"/>
    <property type="evidence" value="ECO:0007669"/>
    <property type="project" value="TreeGrafter"/>
</dbReference>
<dbReference type="CDD" id="cd03225">
    <property type="entry name" value="ABC_cobalt_CbiO_domain1"/>
    <property type="match status" value="1"/>
</dbReference>
<dbReference type="GO" id="GO:0016852">
    <property type="term" value="F:sirohydrochlorin cobaltochelatase activity"/>
    <property type="evidence" value="ECO:0007669"/>
    <property type="project" value="InterPro"/>
</dbReference>
<dbReference type="SUPFAM" id="SSF52540">
    <property type="entry name" value="P-loop containing nucleoside triphosphate hydrolases"/>
    <property type="match status" value="1"/>
</dbReference>
<dbReference type="SUPFAM" id="SSF53800">
    <property type="entry name" value="Chelatase"/>
    <property type="match status" value="1"/>
</dbReference>
<evidence type="ECO:0000256" key="2">
    <source>
        <dbReference type="ARBA" id="ARBA00005417"/>
    </source>
</evidence>
<dbReference type="Proteomes" id="UP000886817">
    <property type="component" value="Unassembled WGS sequence"/>
</dbReference>
<dbReference type="Gene3D" id="3.40.50.1400">
    <property type="match status" value="2"/>
</dbReference>
<dbReference type="Gene3D" id="3.40.50.300">
    <property type="entry name" value="P-loop containing nucleotide triphosphate hydrolases"/>
    <property type="match status" value="1"/>
</dbReference>
<dbReference type="InterPro" id="IPR050095">
    <property type="entry name" value="ECF_ABC_transporter_ATP-bd"/>
</dbReference>
<dbReference type="GO" id="GO:0042626">
    <property type="term" value="F:ATPase-coupled transmembrane transporter activity"/>
    <property type="evidence" value="ECO:0007669"/>
    <property type="project" value="TreeGrafter"/>
</dbReference>
<reference evidence="11" key="2">
    <citation type="submission" date="2021-04" db="EMBL/GenBank/DDBJ databases">
        <authorList>
            <person name="Gilroy R."/>
        </authorList>
    </citation>
    <scope>NUCLEOTIDE SEQUENCE</scope>
    <source>
        <strain evidence="11">ChiSjej1B19-8411</strain>
    </source>
</reference>
<organism evidence="11 12">
    <name type="scientific">Candidatus Blautia gallistercoris</name>
    <dbReference type="NCBI Taxonomy" id="2838490"/>
    <lineage>
        <taxon>Bacteria</taxon>
        <taxon>Bacillati</taxon>
        <taxon>Bacillota</taxon>
        <taxon>Clostridia</taxon>
        <taxon>Lachnospirales</taxon>
        <taxon>Lachnospiraceae</taxon>
        <taxon>Blautia</taxon>
    </lineage>
</organism>
<dbReference type="GO" id="GO:0006824">
    <property type="term" value="P:cobalt ion transport"/>
    <property type="evidence" value="ECO:0007669"/>
    <property type="project" value="InterPro"/>
</dbReference>
<evidence type="ECO:0000256" key="8">
    <source>
        <dbReference type="ARBA" id="ARBA00023136"/>
    </source>
</evidence>
<dbReference type="InterPro" id="IPR010388">
    <property type="entry name" value="Anaerobic_Co-chelatase"/>
</dbReference>
<keyword evidence="5" id="KW-0547">Nucleotide-binding</keyword>
<dbReference type="InterPro" id="IPR027417">
    <property type="entry name" value="P-loop_NTPase"/>
</dbReference>
<keyword evidence="4" id="KW-1003">Cell membrane</keyword>
<evidence type="ECO:0000256" key="1">
    <source>
        <dbReference type="ARBA" id="ARBA00004202"/>
    </source>
</evidence>
<evidence type="ECO:0000256" key="6">
    <source>
        <dbReference type="ARBA" id="ARBA00022840"/>
    </source>
</evidence>
<evidence type="ECO:0000256" key="5">
    <source>
        <dbReference type="ARBA" id="ARBA00022741"/>
    </source>
</evidence>
<evidence type="ECO:0000259" key="10">
    <source>
        <dbReference type="PROSITE" id="PS50893"/>
    </source>
</evidence>
<feature type="domain" description="ABC transporter" evidence="10">
    <location>
        <begin position="6"/>
        <end position="242"/>
    </location>
</feature>
<dbReference type="NCBIfam" id="TIGR01166">
    <property type="entry name" value="cbiO"/>
    <property type="match status" value="1"/>
</dbReference>
<evidence type="ECO:0000313" key="11">
    <source>
        <dbReference type="EMBL" id="HIX58172.1"/>
    </source>
</evidence>
<dbReference type="GO" id="GO:0019251">
    <property type="term" value="P:anaerobic cobalamin biosynthetic process"/>
    <property type="evidence" value="ECO:0007669"/>
    <property type="project" value="InterPro"/>
</dbReference>
<dbReference type="InterPro" id="IPR003593">
    <property type="entry name" value="AAA+_ATPase"/>
</dbReference>
<comment type="caution">
    <text evidence="11">The sequence shown here is derived from an EMBL/GenBank/DDBJ whole genome shotgun (WGS) entry which is preliminary data.</text>
</comment>
<keyword evidence="8" id="KW-0472">Membrane</keyword>
<dbReference type="InterPro" id="IPR003439">
    <property type="entry name" value="ABC_transporter-like_ATP-bd"/>
</dbReference>
<comment type="similarity">
    <text evidence="2">Belongs to the ABC transporter superfamily.</text>
</comment>
<comment type="subcellular location">
    <subcellularLocation>
        <location evidence="1">Cell membrane</location>
        <topology evidence="1">Peripheral membrane protein</topology>
    </subcellularLocation>
</comment>
<protein>
    <submittedName>
        <fullName evidence="11">Sirohydrochlorin cobaltochelatase</fullName>
    </submittedName>
</protein>
<accession>A0A9D1WHB2</accession>
<dbReference type="GO" id="GO:0016887">
    <property type="term" value="F:ATP hydrolysis activity"/>
    <property type="evidence" value="ECO:0007669"/>
    <property type="project" value="InterPro"/>
</dbReference>
<dbReference type="PANTHER" id="PTHR43553:SF24">
    <property type="entry name" value="ENERGY-COUPLING FACTOR TRANSPORTER ATP-BINDING PROTEIN ECFA1"/>
    <property type="match status" value="1"/>
</dbReference>
<keyword evidence="6" id="KW-0067">ATP-binding</keyword>
<sequence>MKDIILKAEDLYFSYDDENSHSLNGLSLEIERGKKIAFMGANGSGKSTFFLCCNGIHRPLRGQLYLDGKPYDYSKEGLLKLRQRVGIVFQDPDNQLFSASVYQEISFGILNLGVSEEEAAKEVEAVIDYLEITPFRHKPTHALSGGQKKQVSIADILVMHPDIIILDEPAAALDPKHTTMVNKIVDQLTEQGITVMMSTHDVNYAMQWADQVFLFKDGKVLAEGTPAQVFSNKTVLRETNLEQPAVLELFGSLCQKGILSPTLPIPRKLADLEKYISEINEPRHGGKRSMEKENRKAILVVSFGTSHEDTRKVTIDAIEQDIQAAFPDYRIYRAWTSKMILAKLKKRDQIFIPNVTQAMEQMKEDGITDVIIQPTHVINGIENELMKEDALAFCNDFASISFGTPLLTSESDNLSVIDAITKEFSHLGEDEALVLMGHGTTHYSNAIYAALDYTFKDKGHSNIFLGTVEAYPTMESLLRLIDACHPKKVYLAPFMIVAGDHAKNDMAGTDPDSWMCQLQQKGYETVPVLKGLGEYEGIRNLFIEHVQAAVTAAAD</sequence>
<evidence type="ECO:0000313" key="12">
    <source>
        <dbReference type="Proteomes" id="UP000886817"/>
    </source>
</evidence>
<dbReference type="CDD" id="cd03413">
    <property type="entry name" value="CbiK_C"/>
    <property type="match status" value="1"/>
</dbReference>
<dbReference type="InterPro" id="IPR015856">
    <property type="entry name" value="ABC_transpr_CbiO/EcfA_su"/>
</dbReference>
<evidence type="ECO:0000256" key="4">
    <source>
        <dbReference type="ARBA" id="ARBA00022475"/>
    </source>
</evidence>
<dbReference type="AlphaFoldDB" id="A0A9D1WHB2"/>
<proteinExistence type="inferred from homology"/>
<dbReference type="InterPro" id="IPR005876">
    <property type="entry name" value="Co_trans_ATP-bd"/>
</dbReference>
<gene>
    <name evidence="11" type="ORF">IAA45_00435</name>
</gene>
<keyword evidence="7" id="KW-1278">Translocase</keyword>